<keyword evidence="2" id="KW-0472">Membrane</keyword>
<dbReference type="InterPro" id="IPR016135">
    <property type="entry name" value="UBQ-conjugating_enzyme/RWD"/>
</dbReference>
<dbReference type="Proteomes" id="UP001159427">
    <property type="component" value="Unassembled WGS sequence"/>
</dbReference>
<feature type="domain" description="UBC core" evidence="3">
    <location>
        <begin position="103"/>
        <end position="250"/>
    </location>
</feature>
<dbReference type="CDD" id="cd23814">
    <property type="entry name" value="UEV_AKTIP"/>
    <property type="match status" value="1"/>
</dbReference>
<reference evidence="4 5" key="1">
    <citation type="submission" date="2022-05" db="EMBL/GenBank/DDBJ databases">
        <authorList>
            <consortium name="Genoscope - CEA"/>
            <person name="William W."/>
        </authorList>
    </citation>
    <scope>NUCLEOTIDE SEQUENCE [LARGE SCALE GENOMIC DNA]</scope>
</reference>
<feature type="transmembrane region" description="Helical" evidence="2">
    <location>
        <begin position="294"/>
        <end position="312"/>
    </location>
</feature>
<evidence type="ECO:0000313" key="4">
    <source>
        <dbReference type="EMBL" id="CAH3028900.1"/>
    </source>
</evidence>
<comment type="caution">
    <text evidence="4">The sequence shown here is derived from an EMBL/GenBank/DDBJ whole genome shotgun (WGS) entry which is preliminary data.</text>
</comment>
<feature type="region of interest" description="Disordered" evidence="1">
    <location>
        <begin position="21"/>
        <end position="42"/>
    </location>
</feature>
<dbReference type="InterPro" id="IPR050113">
    <property type="entry name" value="Ub_conjugating_enzyme"/>
</dbReference>
<evidence type="ECO:0000256" key="2">
    <source>
        <dbReference type="SAM" id="Phobius"/>
    </source>
</evidence>
<dbReference type="PROSITE" id="PS50127">
    <property type="entry name" value="UBC_2"/>
    <property type="match status" value="1"/>
</dbReference>
<dbReference type="InterPro" id="IPR000608">
    <property type="entry name" value="UBC"/>
</dbReference>
<organism evidence="4 5">
    <name type="scientific">Porites evermanni</name>
    <dbReference type="NCBI Taxonomy" id="104178"/>
    <lineage>
        <taxon>Eukaryota</taxon>
        <taxon>Metazoa</taxon>
        <taxon>Cnidaria</taxon>
        <taxon>Anthozoa</taxon>
        <taxon>Hexacorallia</taxon>
        <taxon>Scleractinia</taxon>
        <taxon>Fungiina</taxon>
        <taxon>Poritidae</taxon>
        <taxon>Porites</taxon>
    </lineage>
</organism>
<gene>
    <name evidence="4" type="ORF">PEVE_00035147</name>
</gene>
<dbReference type="EMBL" id="CALNXI010000540">
    <property type="protein sequence ID" value="CAH3028900.1"/>
    <property type="molecule type" value="Genomic_DNA"/>
</dbReference>
<proteinExistence type="predicted"/>
<keyword evidence="5" id="KW-1185">Reference proteome</keyword>
<dbReference type="SUPFAM" id="SSF54495">
    <property type="entry name" value="UBC-like"/>
    <property type="match status" value="1"/>
</dbReference>
<keyword evidence="2" id="KW-1133">Transmembrane helix</keyword>
<protein>
    <recommendedName>
        <fullName evidence="3">UBC core domain-containing protein</fullName>
    </recommendedName>
</protein>
<dbReference type="SMART" id="SM00212">
    <property type="entry name" value="UBCc"/>
    <property type="match status" value="1"/>
</dbReference>
<name>A0ABN8MHV8_9CNID</name>
<dbReference type="Pfam" id="PF00179">
    <property type="entry name" value="UQ_con"/>
    <property type="match status" value="1"/>
</dbReference>
<evidence type="ECO:0000259" key="3">
    <source>
        <dbReference type="PROSITE" id="PS50127"/>
    </source>
</evidence>
<dbReference type="PANTHER" id="PTHR24067">
    <property type="entry name" value="UBIQUITIN-CONJUGATING ENZYME E2"/>
    <property type="match status" value="1"/>
</dbReference>
<sequence length="326" mass="37217">MPSSPFGLFGVESDEENATELYENASNSSESPRYRPLHSSPNSTFSERLKIARKLIPSYPGRAKLVKSNHEMTGLKRKTDEENISGGLETSNCPMVREFQSFLREHAIIMEFKYLSQNPLSGVYAVPSLNTLQVWHGIIFIRAGPYRNGIFRFIVILQDDFPDSRPLLKFTTPVFHPQVHPVNWVLNLEVSFPQWERGKNSIWQVLKFLKSCFYNVDTWGGTNEAAIDTIHSDIEKFKDEAELCAADSVRLFDDELSQGRSSDDDGNVLSQKNLSDVAFREGKRMMLTGLHSPITRQFVLLLVIVCLLHMSARHYCVYCRIYHSCT</sequence>
<accession>A0ABN8MHV8</accession>
<dbReference type="Gene3D" id="3.10.110.10">
    <property type="entry name" value="Ubiquitin Conjugating Enzyme"/>
    <property type="match status" value="1"/>
</dbReference>
<keyword evidence="2" id="KW-0812">Transmembrane</keyword>
<evidence type="ECO:0000313" key="5">
    <source>
        <dbReference type="Proteomes" id="UP001159427"/>
    </source>
</evidence>
<evidence type="ECO:0000256" key="1">
    <source>
        <dbReference type="SAM" id="MobiDB-lite"/>
    </source>
</evidence>